<dbReference type="SUPFAM" id="SSF89550">
    <property type="entry name" value="PHP domain-like"/>
    <property type="match status" value="1"/>
</dbReference>
<evidence type="ECO:0000256" key="13">
    <source>
        <dbReference type="HAMAP-Rule" id="MF_01902"/>
    </source>
</evidence>
<accession>A0ABZ0J4G0</accession>
<dbReference type="Pfam" id="PF01336">
    <property type="entry name" value="tRNA_anti-codon"/>
    <property type="match status" value="1"/>
</dbReference>
<dbReference type="EMBL" id="CP136921">
    <property type="protein sequence ID" value="WOO33120.1"/>
    <property type="molecule type" value="Genomic_DNA"/>
</dbReference>
<dbReference type="Pfam" id="PF17657">
    <property type="entry name" value="DNA_pol3_finger"/>
    <property type="match status" value="1"/>
</dbReference>
<dbReference type="InterPro" id="IPR016195">
    <property type="entry name" value="Pol/histidinol_Pase-like"/>
</dbReference>
<dbReference type="InterPro" id="IPR004013">
    <property type="entry name" value="PHP_dom"/>
</dbReference>
<dbReference type="GO" id="GO:0003887">
    <property type="term" value="F:DNA-directed DNA polymerase activity"/>
    <property type="evidence" value="ECO:0007669"/>
    <property type="project" value="UniProtKB-EC"/>
</dbReference>
<dbReference type="InterPro" id="IPR011708">
    <property type="entry name" value="DNA_pol3_alpha_NTPase_dom"/>
</dbReference>
<comment type="similarity">
    <text evidence="2 13">Belongs to the DNA polymerase type-C family. DnaE2 subfamily.</text>
</comment>
<evidence type="ECO:0000256" key="7">
    <source>
        <dbReference type="ARBA" id="ARBA00022695"/>
    </source>
</evidence>
<keyword evidence="6 13" id="KW-0808">Transferase</keyword>
<keyword evidence="16" id="KW-1185">Reference proteome</keyword>
<evidence type="ECO:0000256" key="10">
    <source>
        <dbReference type="ARBA" id="ARBA00022932"/>
    </source>
</evidence>
<sequence length="1057" mass="116661">MLPDYAELHALSNFSFQRGASHPQELVERAHALGYSALALTDECSVAGVVRAHVAARQLGLPLIVGSEFLWGELRIVALARDLQGWGDLCEFISAARARAAKGGYRVDAQSPWALLRGCELLLAPRREVFTDASDLIAISAGLESARGLFCYKCWLAVELHLALDDGLWLGTLTQAGARLGLPLVAAGDVHLHARAAKPLQDVITAVGLGRSLADCGFALQPHAEKRLRPRSQLAGLYPPELLAATLTVAARCRFSLDEISYRYPLETVLPGMTAQQTLAWLTWEGAHARYPAGVPERVQAQIGKELDLIADCGYEMYFLTVHDIVRYARSQGILCQGRGSAANSVVCYCLGITAVDPQHAHLLFERFISKERSEPPDIDVDFEHERREVVIQYIYAKYGRERAALTAVVISYRTRSALRDVGKALGLAPALVDAFAKDHHWFDDVLAVDHLQALAASLGEDLPAHQAALWLELTRRLRGFPRHLSQHVGGFVLTQGKLTRLVPVEPAAMPGRSIIQWDKDDLDAMGLLKVDVLALGMLSALRRCLDARALLRGEPWGLADIPQEDPATYDMVCRADTVGVFQIESRAQMSMLPRLQPRSFYDLVVQVAIVRPGPIQGGMVHPYLRARERQRWLGPGEPFPLEYPQLAEALARTLGVPIFQEQVMQVAIAGAGFTPGEADALRRSMAAWKRVGGVHQFEERFKRGLLLRGYPQEFADRLFQQILGFGEYGFPESHAYSFALLAYASSWLKRHEPACFLAALLNSQPMGFYAPSQLVQDARRHGVRVLPIAVTASDWDCTLEEPLAPVHGVQLPQPAVRLGLRLVAGLRQDAARRLVHARQDGPFASTEDLALRARLDRQDLQALAAADALRALSGHRRQQMWDAAAQLHALPLLQQAPVHEEALQLPAAPEGEDILFDYAATGLTLRRHPLALLRAHLARWRIATALQLRDIPRGRRVRACGIVTVRQRPGTAQGTMFVTLEDETGPVNVIVWPAQLERWRDALMRARLLAVEGVWQCSDAPDAGMAVRHLIGQRFKDLSPLLGRLAQALGGSRDFH</sequence>
<dbReference type="Gene3D" id="3.20.20.140">
    <property type="entry name" value="Metal-dependent hydrolases"/>
    <property type="match status" value="1"/>
</dbReference>
<comment type="function">
    <text evidence="13">DNA polymerase involved in damage-induced mutagenesis and translesion synthesis (TLS). It is not the major replicative DNA polymerase.</text>
</comment>
<dbReference type="CDD" id="cd07434">
    <property type="entry name" value="PHP_PolIIIA_DnaE2"/>
    <property type="match status" value="1"/>
</dbReference>
<evidence type="ECO:0000256" key="8">
    <source>
        <dbReference type="ARBA" id="ARBA00022705"/>
    </source>
</evidence>
<dbReference type="InterPro" id="IPR003141">
    <property type="entry name" value="Pol/His_phosphatase_N"/>
</dbReference>
<dbReference type="Pfam" id="PF07733">
    <property type="entry name" value="DNA_pol3_alpha"/>
    <property type="match status" value="1"/>
</dbReference>
<keyword evidence="5 13" id="KW-0963">Cytoplasm</keyword>
<dbReference type="HAMAP" id="MF_01902">
    <property type="entry name" value="DNApol_error_prone"/>
    <property type="match status" value="1"/>
</dbReference>
<evidence type="ECO:0000256" key="11">
    <source>
        <dbReference type="ARBA" id="ARBA00023204"/>
    </source>
</evidence>
<dbReference type="InterPro" id="IPR023073">
    <property type="entry name" value="DnaE2"/>
</dbReference>
<evidence type="ECO:0000256" key="4">
    <source>
        <dbReference type="ARBA" id="ARBA00017273"/>
    </source>
</evidence>
<dbReference type="PANTHER" id="PTHR32294">
    <property type="entry name" value="DNA POLYMERASE III SUBUNIT ALPHA"/>
    <property type="match status" value="1"/>
</dbReference>
<keyword evidence="7 13" id="KW-0548">Nucleotidyltransferase</keyword>
<dbReference type="InterPro" id="IPR004805">
    <property type="entry name" value="DnaE2/DnaE/PolC"/>
</dbReference>
<reference evidence="15 16" key="1">
    <citation type="submission" date="2023-03" db="EMBL/GenBank/DDBJ databases">
        <title>Diaphorobacter basophil sp. nov., isolated from a sewage-treatment plant.</title>
        <authorList>
            <person name="Yang K."/>
        </authorList>
    </citation>
    <scope>NUCLEOTIDE SEQUENCE [LARGE SCALE GENOMIC DNA]</scope>
    <source>
        <strain evidence="15 16">Y-1</strain>
    </source>
</reference>
<dbReference type="Pfam" id="PF02811">
    <property type="entry name" value="PHP"/>
    <property type="match status" value="1"/>
</dbReference>
<comment type="subcellular location">
    <subcellularLocation>
        <location evidence="1 13">Cytoplasm</location>
    </subcellularLocation>
</comment>
<keyword evidence="9 13" id="KW-0227">DNA damage</keyword>
<dbReference type="InterPro" id="IPR004365">
    <property type="entry name" value="NA-bd_OB_tRNA"/>
</dbReference>
<dbReference type="InterPro" id="IPR040982">
    <property type="entry name" value="DNA_pol3_finger"/>
</dbReference>
<feature type="domain" description="Polymerase/histidinol phosphatase N-terminal" evidence="14">
    <location>
        <begin position="6"/>
        <end position="73"/>
    </location>
</feature>
<dbReference type="NCBIfam" id="NF004225">
    <property type="entry name" value="PRK05672.1"/>
    <property type="match status" value="1"/>
</dbReference>
<organism evidence="15 16">
    <name type="scientific">Diaphorobacter limosus</name>
    <dbReference type="NCBI Taxonomy" id="3036128"/>
    <lineage>
        <taxon>Bacteria</taxon>
        <taxon>Pseudomonadati</taxon>
        <taxon>Pseudomonadota</taxon>
        <taxon>Betaproteobacteria</taxon>
        <taxon>Burkholderiales</taxon>
        <taxon>Comamonadaceae</taxon>
        <taxon>Diaphorobacter</taxon>
    </lineage>
</organism>
<evidence type="ECO:0000313" key="15">
    <source>
        <dbReference type="EMBL" id="WOO33120.1"/>
    </source>
</evidence>
<keyword evidence="10 13" id="KW-0239">DNA-directed DNA polymerase</keyword>
<evidence type="ECO:0000259" key="14">
    <source>
        <dbReference type="SMART" id="SM00481"/>
    </source>
</evidence>
<evidence type="ECO:0000256" key="9">
    <source>
        <dbReference type="ARBA" id="ARBA00022763"/>
    </source>
</evidence>
<protein>
    <recommendedName>
        <fullName evidence="4 13">Error-prone DNA polymerase</fullName>
        <ecNumber evidence="3 13">2.7.7.7</ecNumber>
    </recommendedName>
</protein>
<dbReference type="Proteomes" id="UP001303211">
    <property type="component" value="Chromosome"/>
</dbReference>
<evidence type="ECO:0000256" key="2">
    <source>
        <dbReference type="ARBA" id="ARBA00007391"/>
    </source>
</evidence>
<name>A0ABZ0J4G0_9BURK</name>
<gene>
    <name evidence="13" type="primary">dnaE2</name>
    <name evidence="15" type="ORF">P4826_03220</name>
</gene>
<dbReference type="RefSeq" id="WP_317702522.1">
    <property type="nucleotide sequence ID" value="NZ_CP136921.1"/>
</dbReference>
<dbReference type="SMART" id="SM00481">
    <property type="entry name" value="POLIIIAc"/>
    <property type="match status" value="1"/>
</dbReference>
<comment type="catalytic activity">
    <reaction evidence="12 13">
        <text>DNA(n) + a 2'-deoxyribonucleoside 5'-triphosphate = DNA(n+1) + diphosphate</text>
        <dbReference type="Rhea" id="RHEA:22508"/>
        <dbReference type="Rhea" id="RHEA-COMP:17339"/>
        <dbReference type="Rhea" id="RHEA-COMP:17340"/>
        <dbReference type="ChEBI" id="CHEBI:33019"/>
        <dbReference type="ChEBI" id="CHEBI:61560"/>
        <dbReference type="ChEBI" id="CHEBI:173112"/>
        <dbReference type="EC" id="2.7.7.7"/>
    </reaction>
</comment>
<dbReference type="Pfam" id="PF14579">
    <property type="entry name" value="HHH_6"/>
    <property type="match status" value="1"/>
</dbReference>
<dbReference type="EC" id="2.7.7.7" evidence="3 13"/>
<evidence type="ECO:0000256" key="5">
    <source>
        <dbReference type="ARBA" id="ARBA00022490"/>
    </source>
</evidence>
<dbReference type="NCBIfam" id="TIGR00594">
    <property type="entry name" value="polc"/>
    <property type="match status" value="1"/>
</dbReference>
<keyword evidence="8 13" id="KW-0235">DNA replication</keyword>
<evidence type="ECO:0000256" key="1">
    <source>
        <dbReference type="ARBA" id="ARBA00004496"/>
    </source>
</evidence>
<keyword evidence="11 13" id="KW-0234">DNA repair</keyword>
<proteinExistence type="inferred from homology"/>
<dbReference type="CDD" id="cd04485">
    <property type="entry name" value="DnaE_OBF"/>
    <property type="match status" value="1"/>
</dbReference>
<evidence type="ECO:0000256" key="3">
    <source>
        <dbReference type="ARBA" id="ARBA00012417"/>
    </source>
</evidence>
<dbReference type="PANTHER" id="PTHR32294:SF4">
    <property type="entry name" value="ERROR-PRONE DNA POLYMERASE"/>
    <property type="match status" value="1"/>
</dbReference>
<evidence type="ECO:0000313" key="16">
    <source>
        <dbReference type="Proteomes" id="UP001303211"/>
    </source>
</evidence>
<dbReference type="InterPro" id="IPR029460">
    <property type="entry name" value="DNAPol_HHH"/>
</dbReference>
<evidence type="ECO:0000256" key="6">
    <source>
        <dbReference type="ARBA" id="ARBA00022679"/>
    </source>
</evidence>
<evidence type="ECO:0000256" key="12">
    <source>
        <dbReference type="ARBA" id="ARBA00049244"/>
    </source>
</evidence>
<dbReference type="Gene3D" id="1.10.150.870">
    <property type="match status" value="1"/>
</dbReference>